<organism evidence="1">
    <name type="scientific">marine sediment metagenome</name>
    <dbReference type="NCBI Taxonomy" id="412755"/>
    <lineage>
        <taxon>unclassified sequences</taxon>
        <taxon>metagenomes</taxon>
        <taxon>ecological metagenomes</taxon>
    </lineage>
</organism>
<comment type="caution">
    <text evidence="1">The sequence shown here is derived from an EMBL/GenBank/DDBJ whole genome shotgun (WGS) entry which is preliminary data.</text>
</comment>
<gene>
    <name evidence="1" type="ORF">LCGC14_2562980</name>
</gene>
<feature type="non-terminal residue" evidence="1">
    <location>
        <position position="1"/>
    </location>
</feature>
<dbReference type="AlphaFoldDB" id="A0A0F9B7H6"/>
<dbReference type="EMBL" id="LAZR01042353">
    <property type="protein sequence ID" value="KKL09727.1"/>
    <property type="molecule type" value="Genomic_DNA"/>
</dbReference>
<protein>
    <recommendedName>
        <fullName evidence="2">Type I restriction enzyme R protein N-terminal domain-containing protein</fullName>
    </recommendedName>
</protein>
<reference evidence="1" key="1">
    <citation type="journal article" date="2015" name="Nature">
        <title>Complex archaea that bridge the gap between prokaryotes and eukaryotes.</title>
        <authorList>
            <person name="Spang A."/>
            <person name="Saw J.H."/>
            <person name="Jorgensen S.L."/>
            <person name="Zaremba-Niedzwiedzka K."/>
            <person name="Martijn J."/>
            <person name="Lind A.E."/>
            <person name="van Eijk R."/>
            <person name="Schleper C."/>
            <person name="Guy L."/>
            <person name="Ettema T.J."/>
        </authorList>
    </citation>
    <scope>NUCLEOTIDE SEQUENCE</scope>
</reference>
<sequence>VWDKKYFSSLNEPQLRKHFLDKVFETLGWTIDVEPPTPSGEWSKHPDYALFHTREDLKLAQKTTREKYFKKSLCIGEAKRWGRPLDKKLKEEKDPFEIQNPSLQISRYLWLTGVKWGILTDGKYWRLYERETSKRLDIFYEIDLENLIENGTIEDFKYFYLFF</sequence>
<evidence type="ECO:0000313" key="1">
    <source>
        <dbReference type="EMBL" id="KKL09727.1"/>
    </source>
</evidence>
<proteinExistence type="predicted"/>
<name>A0A0F9B7H6_9ZZZZ</name>
<evidence type="ECO:0008006" key="2">
    <source>
        <dbReference type="Google" id="ProtNLM"/>
    </source>
</evidence>
<accession>A0A0F9B7H6</accession>